<comment type="similarity">
    <text evidence="2 7">Belongs to the UPF0056 (MarC) family.</text>
</comment>
<evidence type="ECO:0000256" key="1">
    <source>
        <dbReference type="ARBA" id="ARBA00004651"/>
    </source>
</evidence>
<feature type="transmembrane region" description="Helical" evidence="7">
    <location>
        <begin position="187"/>
        <end position="205"/>
    </location>
</feature>
<comment type="caution">
    <text evidence="8">The sequence shown here is derived from an EMBL/GenBank/DDBJ whole genome shotgun (WGS) entry which is preliminary data.</text>
</comment>
<feature type="transmembrane region" description="Helical" evidence="7">
    <location>
        <begin position="153"/>
        <end position="175"/>
    </location>
</feature>
<dbReference type="NCBIfam" id="TIGR00427">
    <property type="entry name" value="NAAT family transporter"/>
    <property type="match status" value="1"/>
</dbReference>
<feature type="transmembrane region" description="Helical" evidence="7">
    <location>
        <begin position="73"/>
        <end position="92"/>
    </location>
</feature>
<evidence type="ECO:0000256" key="7">
    <source>
        <dbReference type="RuleBase" id="RU362048"/>
    </source>
</evidence>
<protein>
    <recommendedName>
        <fullName evidence="7">UPF0056 membrane protein</fullName>
    </recommendedName>
</protein>
<reference evidence="8 9" key="1">
    <citation type="submission" date="2017-09" db="EMBL/GenBank/DDBJ databases">
        <title>Depth-based differentiation of microbial function through sediment-hosted aquifers and enrichment of novel symbionts in the deep terrestrial subsurface.</title>
        <authorList>
            <person name="Probst A.J."/>
            <person name="Ladd B."/>
            <person name="Jarett J.K."/>
            <person name="Geller-Mcgrath D.E."/>
            <person name="Sieber C.M."/>
            <person name="Emerson J.B."/>
            <person name="Anantharaman K."/>
            <person name="Thomas B.C."/>
            <person name="Malmstrom R."/>
            <person name="Stieglmeier M."/>
            <person name="Klingl A."/>
            <person name="Woyke T."/>
            <person name="Ryan C.M."/>
            <person name="Banfield J.F."/>
        </authorList>
    </citation>
    <scope>NUCLEOTIDE SEQUENCE [LARGE SCALE GENOMIC DNA]</scope>
    <source>
        <strain evidence="8">CG11_big_fil_rev_8_21_14_0_20_45_26</strain>
    </source>
</reference>
<dbReference type="InterPro" id="IPR002771">
    <property type="entry name" value="Multi_antbiot-R_MarC"/>
</dbReference>
<dbReference type="AlphaFoldDB" id="A0A2H0LQ32"/>
<proteinExistence type="inferred from homology"/>
<gene>
    <name evidence="8" type="ORF">COV74_07180</name>
</gene>
<dbReference type="PANTHER" id="PTHR33508">
    <property type="entry name" value="UPF0056 MEMBRANE PROTEIN YHCE"/>
    <property type="match status" value="1"/>
</dbReference>
<feature type="transmembrane region" description="Helical" evidence="7">
    <location>
        <begin position="120"/>
        <end position="141"/>
    </location>
</feature>
<dbReference type="PANTHER" id="PTHR33508:SF1">
    <property type="entry name" value="UPF0056 MEMBRANE PROTEIN YHCE"/>
    <property type="match status" value="1"/>
</dbReference>
<evidence type="ECO:0000256" key="5">
    <source>
        <dbReference type="ARBA" id="ARBA00022989"/>
    </source>
</evidence>
<evidence type="ECO:0000256" key="3">
    <source>
        <dbReference type="ARBA" id="ARBA00022475"/>
    </source>
</evidence>
<accession>A0A2H0LQ32</accession>
<feature type="transmembrane region" description="Helical" evidence="7">
    <location>
        <begin position="12"/>
        <end position="36"/>
    </location>
</feature>
<keyword evidence="6 7" id="KW-0472">Membrane</keyword>
<evidence type="ECO:0000256" key="4">
    <source>
        <dbReference type="ARBA" id="ARBA00022692"/>
    </source>
</evidence>
<name>A0A2H0LQ32_9BACT</name>
<comment type="subcellular location">
    <subcellularLocation>
        <location evidence="1 7">Cell membrane</location>
        <topology evidence="1 7">Multi-pass membrane protein</topology>
    </subcellularLocation>
</comment>
<evidence type="ECO:0000313" key="8">
    <source>
        <dbReference type="EMBL" id="PIQ85794.1"/>
    </source>
</evidence>
<dbReference type="EMBL" id="PCVY01000060">
    <property type="protein sequence ID" value="PIQ85794.1"/>
    <property type="molecule type" value="Genomic_DNA"/>
</dbReference>
<dbReference type="Pfam" id="PF01914">
    <property type="entry name" value="MarC"/>
    <property type="match status" value="1"/>
</dbReference>
<dbReference type="GO" id="GO:0005886">
    <property type="term" value="C:plasma membrane"/>
    <property type="evidence" value="ECO:0007669"/>
    <property type="project" value="UniProtKB-SubCell"/>
</dbReference>
<evidence type="ECO:0000313" key="9">
    <source>
        <dbReference type="Proteomes" id="UP000230859"/>
    </source>
</evidence>
<evidence type="ECO:0000256" key="2">
    <source>
        <dbReference type="ARBA" id="ARBA00009784"/>
    </source>
</evidence>
<evidence type="ECO:0000256" key="6">
    <source>
        <dbReference type="ARBA" id="ARBA00023136"/>
    </source>
</evidence>
<keyword evidence="3" id="KW-1003">Cell membrane</keyword>
<keyword evidence="4 7" id="KW-0812">Transmembrane</keyword>
<organism evidence="8 9">
    <name type="scientific">Candidatus Abzuiibacterium crystallinum</name>
    <dbReference type="NCBI Taxonomy" id="1974748"/>
    <lineage>
        <taxon>Bacteria</taxon>
        <taxon>Pseudomonadati</taxon>
        <taxon>Candidatus Omnitrophota</taxon>
        <taxon>Candidatus Abzuiibacterium</taxon>
    </lineage>
</organism>
<dbReference type="Proteomes" id="UP000230859">
    <property type="component" value="Unassembled WGS sequence"/>
</dbReference>
<keyword evidence="5 7" id="KW-1133">Transmembrane helix</keyword>
<sequence>MKGGKMNPLVDFGILTFASIFVIVDPVGLTPAFLVMTARDKVKDRIRMAGLACLITLIVLVLCALGGEKIFGIFGITLPAFEIAGGLVLLLVSLDMLQARRTAVKETAEEQSEGVHKHDIAITPLAIPMLAGPGAITTVILLGSKAVTIQHQFILYGNILAVCFISFLILRFAAVKSAWLSVIALRVLMRLMGLLLTAISVQFIINGLKAAHLFS</sequence>
<feature type="transmembrane region" description="Helical" evidence="7">
    <location>
        <begin position="48"/>
        <end position="67"/>
    </location>
</feature>